<name>A0A934KEN3_9BACT</name>
<feature type="binding site" evidence="7">
    <location>
        <position position="87"/>
    </location>
    <ligand>
        <name>4-imidazolone-5-propanoate</name>
        <dbReference type="ChEBI" id="CHEBI:77893"/>
    </ligand>
</feature>
<comment type="caution">
    <text evidence="9">The sequence shown here is derived from an EMBL/GenBank/DDBJ whole genome shotgun (WGS) entry which is preliminary data.</text>
</comment>
<proteinExistence type="inferred from homology"/>
<gene>
    <name evidence="7" type="primary">hutI</name>
    <name evidence="9" type="ORF">JF922_24125</name>
</gene>
<dbReference type="EC" id="3.5.2.7" evidence="1 7"/>
<protein>
    <recommendedName>
        <fullName evidence="1 7">Imidazolonepropionase</fullName>
        <ecNumber evidence="1 7">3.5.2.7</ecNumber>
    </recommendedName>
    <alternativeName>
        <fullName evidence="7">Imidazolone-5-propionate hydrolase</fullName>
    </alternativeName>
</protein>
<comment type="pathway">
    <text evidence="7">Amino-acid degradation; L-histidine degradation into L-glutamate; N-formimidoyl-L-glutamate from L-histidine: step 3/3.</text>
</comment>
<feature type="binding site" evidence="7">
    <location>
        <position position="78"/>
    </location>
    <ligand>
        <name>Fe(3+)</name>
        <dbReference type="ChEBI" id="CHEBI:29034"/>
    </ligand>
</feature>
<dbReference type="GO" id="GO:0005506">
    <property type="term" value="F:iron ion binding"/>
    <property type="evidence" value="ECO:0007669"/>
    <property type="project" value="UniProtKB-UniRule"/>
</dbReference>
<dbReference type="GO" id="GO:0050480">
    <property type="term" value="F:imidazolonepropionase activity"/>
    <property type="evidence" value="ECO:0007669"/>
    <property type="project" value="UniProtKB-UniRule"/>
</dbReference>
<dbReference type="Gene3D" id="3.20.20.140">
    <property type="entry name" value="Metal-dependent hydrolases"/>
    <property type="match status" value="1"/>
</dbReference>
<organism evidence="9 10">
    <name type="scientific">Candidatus Nephthysia bennettiae</name>
    <dbReference type="NCBI Taxonomy" id="3127016"/>
    <lineage>
        <taxon>Bacteria</taxon>
        <taxon>Bacillati</taxon>
        <taxon>Candidatus Dormiibacterota</taxon>
        <taxon>Candidatus Dormibacteria</taxon>
        <taxon>Candidatus Dormibacterales</taxon>
        <taxon>Candidatus Dormibacteraceae</taxon>
        <taxon>Candidatus Nephthysia</taxon>
    </lineage>
</organism>
<dbReference type="EMBL" id="JAEKNR010000234">
    <property type="protein sequence ID" value="MBJ7601148.1"/>
    <property type="molecule type" value="Genomic_DNA"/>
</dbReference>
<dbReference type="InterPro" id="IPR006680">
    <property type="entry name" value="Amidohydro-rel"/>
</dbReference>
<dbReference type="InterPro" id="IPR005920">
    <property type="entry name" value="HutI"/>
</dbReference>
<dbReference type="GO" id="GO:0005737">
    <property type="term" value="C:cytoplasm"/>
    <property type="evidence" value="ECO:0007669"/>
    <property type="project" value="UniProtKB-SubCell"/>
</dbReference>
<dbReference type="GO" id="GO:0019556">
    <property type="term" value="P:L-histidine catabolic process to glutamate and formamide"/>
    <property type="evidence" value="ECO:0007669"/>
    <property type="project" value="UniProtKB-UniRule"/>
</dbReference>
<dbReference type="Gene3D" id="2.30.40.10">
    <property type="entry name" value="Urease, subunit C, domain 1"/>
    <property type="match status" value="1"/>
</dbReference>
<dbReference type="PANTHER" id="PTHR42752:SF1">
    <property type="entry name" value="IMIDAZOLONEPROPIONASE-RELATED"/>
    <property type="match status" value="1"/>
</dbReference>
<dbReference type="PANTHER" id="PTHR42752">
    <property type="entry name" value="IMIDAZOLONEPROPIONASE"/>
    <property type="match status" value="1"/>
</dbReference>
<dbReference type="InterPro" id="IPR011059">
    <property type="entry name" value="Metal-dep_hydrolase_composite"/>
</dbReference>
<feature type="binding site" evidence="7">
    <location>
        <position position="80"/>
    </location>
    <ligand>
        <name>Fe(3+)</name>
        <dbReference type="ChEBI" id="CHEBI:29034"/>
    </ligand>
</feature>
<feature type="binding site" evidence="7">
    <location>
        <position position="314"/>
    </location>
    <ligand>
        <name>Fe(3+)</name>
        <dbReference type="ChEBI" id="CHEBI:29034"/>
    </ligand>
</feature>
<feature type="binding site" evidence="7">
    <location>
        <position position="318"/>
    </location>
    <ligand>
        <name>N-formimidoyl-L-glutamate</name>
        <dbReference type="ChEBI" id="CHEBI:58928"/>
    </ligand>
</feature>
<dbReference type="AlphaFoldDB" id="A0A934KEN3"/>
<accession>A0A934KEN3</accession>
<keyword evidence="5 7" id="KW-0862">Zinc</keyword>
<comment type="subcellular location">
    <subcellularLocation>
        <location evidence="7">Cytoplasm</location>
    </subcellularLocation>
</comment>
<comment type="function">
    <text evidence="7">Catalyzes the hydrolytic cleavage of the carbon-nitrogen bond in imidazolone-5-propanoate to yield N-formimidoyl-L-glutamate. It is the third step in the universal histidine degradation pathway.</text>
</comment>
<dbReference type="RefSeq" id="WP_338205245.1">
    <property type="nucleotide sequence ID" value="NZ_JAEKNR010000234.1"/>
</dbReference>
<sequence length="406" mass="43273">MIEADLVVHGIGQLVTCEPTQGEGPLGLLEHAAVAARDGQIVWVGPTSRWQGRLELVPDAVIVDAHGGCVLPGFVDAHSHLLWTGSRADEFAARVRGQPYWGGGIMRTVRSTRAAGAEALLQAGRKRLRSYLRHGVTALEAKSGFGLTAASEETLLRTGARLAEETPQRLVTTFYGAHVVPEDTTAQDYMHELLEDMIPRFRPLATFCDAWCDPGAFDTDQCRRVLSRALGLGYQLKLHASQLAPGSGPRLAVELGATSVDHLNYLRDGDARLLAESSVVCVICPGTTTSLKLAGEGSARALAAAGCQLAVATDYNPGTCCSENMCLMIGLACQELGLAPEEAIRGATIGGARALRLQRQCGSVRLGKRCDLLLMDAESYLEIPYRLGVNLVETTICLGRVASGRG</sequence>
<feature type="binding site" evidence="7">
    <location>
        <position position="78"/>
    </location>
    <ligand>
        <name>Zn(2+)</name>
        <dbReference type="ChEBI" id="CHEBI:29105"/>
    </ligand>
</feature>
<evidence type="ECO:0000313" key="10">
    <source>
        <dbReference type="Proteomes" id="UP000612893"/>
    </source>
</evidence>
<feature type="binding site" evidence="7">
    <location>
        <position position="239"/>
    </location>
    <ligand>
        <name>Zn(2+)</name>
        <dbReference type="ChEBI" id="CHEBI:29105"/>
    </ligand>
</feature>
<keyword evidence="6 7" id="KW-0408">Iron</keyword>
<feature type="binding site" evidence="7">
    <location>
        <position position="314"/>
    </location>
    <ligand>
        <name>Zn(2+)</name>
        <dbReference type="ChEBI" id="CHEBI:29105"/>
    </ligand>
</feature>
<dbReference type="HAMAP" id="MF_00372">
    <property type="entry name" value="HutI"/>
    <property type="match status" value="1"/>
</dbReference>
<keyword evidence="10" id="KW-1185">Reference proteome</keyword>
<evidence type="ECO:0000256" key="5">
    <source>
        <dbReference type="ARBA" id="ARBA00022833"/>
    </source>
</evidence>
<evidence type="ECO:0000256" key="4">
    <source>
        <dbReference type="ARBA" id="ARBA00022808"/>
    </source>
</evidence>
<keyword evidence="4 7" id="KW-0369">Histidine metabolism</keyword>
<dbReference type="GO" id="GO:0008270">
    <property type="term" value="F:zinc ion binding"/>
    <property type="evidence" value="ECO:0007669"/>
    <property type="project" value="UniProtKB-UniRule"/>
</dbReference>
<comment type="similarity">
    <text evidence="7">Belongs to the metallo-dependent hydrolases superfamily. HutI family.</text>
</comment>
<feature type="binding site" evidence="7">
    <location>
        <position position="80"/>
    </location>
    <ligand>
        <name>Zn(2+)</name>
        <dbReference type="ChEBI" id="CHEBI:29105"/>
    </ligand>
</feature>
<keyword evidence="2 7" id="KW-0479">Metal-binding</keyword>
<evidence type="ECO:0000256" key="7">
    <source>
        <dbReference type="HAMAP-Rule" id="MF_00372"/>
    </source>
</evidence>
<evidence type="ECO:0000256" key="1">
    <source>
        <dbReference type="ARBA" id="ARBA00012864"/>
    </source>
</evidence>
<evidence type="ECO:0000313" key="9">
    <source>
        <dbReference type="EMBL" id="MBJ7601148.1"/>
    </source>
</evidence>
<comment type="caution">
    <text evidence="7">Lacks conserved residue(s) required for the propagation of feature annotation.</text>
</comment>
<evidence type="ECO:0000256" key="6">
    <source>
        <dbReference type="ARBA" id="ARBA00023004"/>
    </source>
</evidence>
<dbReference type="InterPro" id="IPR032466">
    <property type="entry name" value="Metal_Hydrolase"/>
</dbReference>
<comment type="catalytic activity">
    <reaction evidence="7">
        <text>4-imidazolone-5-propanoate + H2O = N-formimidoyl-L-glutamate</text>
        <dbReference type="Rhea" id="RHEA:23660"/>
        <dbReference type="ChEBI" id="CHEBI:15377"/>
        <dbReference type="ChEBI" id="CHEBI:58928"/>
        <dbReference type="ChEBI" id="CHEBI:77893"/>
        <dbReference type="EC" id="3.5.2.7"/>
    </reaction>
</comment>
<reference evidence="9" key="1">
    <citation type="submission" date="2020-10" db="EMBL/GenBank/DDBJ databases">
        <title>Ca. Dormibacterota MAGs.</title>
        <authorList>
            <person name="Montgomery K."/>
        </authorList>
    </citation>
    <scope>NUCLEOTIDE SEQUENCE [LARGE SCALE GENOMIC DNA]</scope>
    <source>
        <strain evidence="9">SC8812_S17_10</strain>
    </source>
</reference>
<comment type="cofactor">
    <cofactor evidence="7">
        <name>Zn(2+)</name>
        <dbReference type="ChEBI" id="CHEBI:29105"/>
    </cofactor>
    <cofactor evidence="7">
        <name>Fe(3+)</name>
        <dbReference type="ChEBI" id="CHEBI:29034"/>
    </cofactor>
    <text evidence="7">Binds 1 zinc or iron ion per subunit.</text>
</comment>
<dbReference type="Proteomes" id="UP000612893">
    <property type="component" value="Unassembled WGS sequence"/>
</dbReference>
<feature type="binding site" evidence="7">
    <location>
        <position position="242"/>
    </location>
    <ligand>
        <name>4-imidazolone-5-propanoate</name>
        <dbReference type="ChEBI" id="CHEBI:77893"/>
    </ligand>
</feature>
<feature type="binding site" evidence="7">
    <location>
        <position position="319"/>
    </location>
    <ligand>
        <name>4-imidazolone-5-propanoate</name>
        <dbReference type="ChEBI" id="CHEBI:77893"/>
    </ligand>
</feature>
<feature type="domain" description="Amidohydrolase-related" evidence="8">
    <location>
        <begin position="70"/>
        <end position="400"/>
    </location>
</feature>
<dbReference type="SUPFAM" id="SSF51338">
    <property type="entry name" value="Composite domain of metallo-dependent hydrolases"/>
    <property type="match status" value="1"/>
</dbReference>
<keyword evidence="7" id="KW-0963">Cytoplasm</keyword>
<keyword evidence="3 7" id="KW-0378">Hydrolase</keyword>
<dbReference type="NCBIfam" id="TIGR01224">
    <property type="entry name" value="hutI"/>
    <property type="match status" value="1"/>
</dbReference>
<evidence type="ECO:0000256" key="2">
    <source>
        <dbReference type="ARBA" id="ARBA00022723"/>
    </source>
</evidence>
<dbReference type="Pfam" id="PF01979">
    <property type="entry name" value="Amidohydro_1"/>
    <property type="match status" value="1"/>
</dbReference>
<feature type="binding site" evidence="7">
    <location>
        <position position="178"/>
    </location>
    <ligand>
        <name>4-imidazolone-5-propanoate</name>
        <dbReference type="ChEBI" id="CHEBI:77893"/>
    </ligand>
</feature>
<feature type="binding site" evidence="7">
    <location>
        <position position="239"/>
    </location>
    <ligand>
        <name>Fe(3+)</name>
        <dbReference type="ChEBI" id="CHEBI:29034"/>
    </ligand>
</feature>
<evidence type="ECO:0000259" key="8">
    <source>
        <dbReference type="Pfam" id="PF01979"/>
    </source>
</evidence>
<dbReference type="SUPFAM" id="SSF51556">
    <property type="entry name" value="Metallo-dependent hydrolases"/>
    <property type="match status" value="1"/>
</dbReference>
<evidence type="ECO:0000256" key="3">
    <source>
        <dbReference type="ARBA" id="ARBA00022801"/>
    </source>
</evidence>
<feature type="binding site" evidence="7">
    <location>
        <position position="316"/>
    </location>
    <ligand>
        <name>N-formimidoyl-L-glutamate</name>
        <dbReference type="ChEBI" id="CHEBI:58928"/>
    </ligand>
</feature>